<evidence type="ECO:0000256" key="1">
    <source>
        <dbReference type="SAM" id="MobiDB-lite"/>
    </source>
</evidence>
<feature type="compositionally biased region" description="Acidic residues" evidence="1">
    <location>
        <begin position="376"/>
        <end position="386"/>
    </location>
</feature>
<evidence type="ECO:0000313" key="4">
    <source>
        <dbReference type="Proteomes" id="UP001363151"/>
    </source>
</evidence>
<feature type="compositionally biased region" description="Basic and acidic residues" evidence="1">
    <location>
        <begin position="48"/>
        <end position="82"/>
    </location>
</feature>
<keyword evidence="4" id="KW-1185">Reference proteome</keyword>
<proteinExistence type="predicted"/>
<dbReference type="PANTHER" id="PTHR24074">
    <property type="entry name" value="CO-CHAPERONE PROTEIN DJLA"/>
    <property type="match status" value="1"/>
</dbReference>
<feature type="compositionally biased region" description="Basic and acidic residues" evidence="1">
    <location>
        <begin position="18"/>
        <end position="32"/>
    </location>
</feature>
<reference evidence="3 4" key="1">
    <citation type="submission" date="2024-03" db="EMBL/GenBank/DDBJ databases">
        <title>Aureococcus anophagefferens CCMP1851 and Kratosvirus quantuckense: Draft genome of a second virus-susceptible host strain in the model system.</title>
        <authorList>
            <person name="Chase E."/>
            <person name="Truchon A.R."/>
            <person name="Schepens W."/>
            <person name="Wilhelm S.W."/>
        </authorList>
    </citation>
    <scope>NUCLEOTIDE SEQUENCE [LARGE SCALE GENOMIC DNA]</scope>
    <source>
        <strain evidence="3 4">CCMP1851</strain>
    </source>
</reference>
<accession>A0ABR1GDH5</accession>
<dbReference type="Gene3D" id="1.10.287.110">
    <property type="entry name" value="DnaJ domain"/>
    <property type="match status" value="1"/>
</dbReference>
<dbReference type="EMBL" id="JBBJCI010000032">
    <property type="protein sequence ID" value="KAK7254059.1"/>
    <property type="molecule type" value="Genomic_DNA"/>
</dbReference>
<dbReference type="CDD" id="cd06257">
    <property type="entry name" value="DnaJ"/>
    <property type="match status" value="1"/>
</dbReference>
<feature type="region of interest" description="Disordered" evidence="1">
    <location>
        <begin position="226"/>
        <end position="436"/>
    </location>
</feature>
<feature type="region of interest" description="Disordered" evidence="1">
    <location>
        <begin position="1"/>
        <end position="120"/>
    </location>
</feature>
<organism evidence="3 4">
    <name type="scientific">Aureococcus anophagefferens</name>
    <name type="common">Harmful bloom alga</name>
    <dbReference type="NCBI Taxonomy" id="44056"/>
    <lineage>
        <taxon>Eukaryota</taxon>
        <taxon>Sar</taxon>
        <taxon>Stramenopiles</taxon>
        <taxon>Ochrophyta</taxon>
        <taxon>Pelagophyceae</taxon>
        <taxon>Pelagomonadales</taxon>
        <taxon>Pelagomonadaceae</taxon>
        <taxon>Aureococcus</taxon>
    </lineage>
</organism>
<feature type="compositionally biased region" description="Basic and acidic residues" evidence="1">
    <location>
        <begin position="95"/>
        <end position="105"/>
    </location>
</feature>
<comment type="caution">
    <text evidence="3">The sequence shown here is derived from an EMBL/GenBank/DDBJ whole genome shotgun (WGS) entry which is preliminary data.</text>
</comment>
<dbReference type="InterPro" id="IPR036869">
    <property type="entry name" value="J_dom_sf"/>
</dbReference>
<protein>
    <recommendedName>
        <fullName evidence="2">J domain-containing protein</fullName>
    </recommendedName>
</protein>
<dbReference type="Proteomes" id="UP001363151">
    <property type="component" value="Unassembled WGS sequence"/>
</dbReference>
<sequence>MAGFSGRGARQARGYKTSSDDGYRGLFRDRGAPRASAASGRALEAEEEEKRVRAERAERHDAVLEAERARDRYKAQLEEARARGARRAARSPRPGARDREDDYVKEIVLSGENPEDSAPSGVDLARLELNCAKAALRLGRASDARHATHYGVLGVSPRSDDADVRRAYRKASMRWHPDRQKDGGVARRRARERHFRRINEAKEVLLDSYKRAVYDVEARRRLMDEDDRRGRRRRRGALARAKAFAVTNPPAVAEPPDGARAASPRPESRKSGYAGVGGVRDAETPASPPAKSPPDAPVEREWSARLQKYEDELQRQRDELDRSARARVRVEERDRRDKLADRLEAETNGDEELGASSAGDGDGLFGKGPRDADPATSDDDDDDDDLPSTAGAAGFFAAGGDHLFDDVLDDDDDDMDDDDDDDDDDGGDGGARKDSEDLVAQLRDAAEWFDQLDARPGRWRS</sequence>
<feature type="compositionally biased region" description="Low complexity" evidence="1">
    <location>
        <begin position="387"/>
        <end position="401"/>
    </location>
</feature>
<feature type="compositionally biased region" description="Basic and acidic residues" evidence="1">
    <location>
        <begin position="297"/>
        <end position="345"/>
    </location>
</feature>
<dbReference type="SUPFAM" id="SSF46565">
    <property type="entry name" value="Chaperone J-domain"/>
    <property type="match status" value="1"/>
</dbReference>
<name>A0ABR1GDH5_AURAN</name>
<dbReference type="PROSITE" id="PS50076">
    <property type="entry name" value="DNAJ_2"/>
    <property type="match status" value="1"/>
</dbReference>
<dbReference type="SMART" id="SM00271">
    <property type="entry name" value="DnaJ"/>
    <property type="match status" value="1"/>
</dbReference>
<feature type="compositionally biased region" description="Pro residues" evidence="1">
    <location>
        <begin position="286"/>
        <end position="296"/>
    </location>
</feature>
<dbReference type="InterPro" id="IPR050817">
    <property type="entry name" value="DjlA_DnaK_co-chaperone"/>
</dbReference>
<gene>
    <name evidence="3" type="ORF">SO694_00008031</name>
</gene>
<evidence type="ECO:0000259" key="2">
    <source>
        <dbReference type="PROSITE" id="PS50076"/>
    </source>
</evidence>
<evidence type="ECO:0000313" key="3">
    <source>
        <dbReference type="EMBL" id="KAK7254059.1"/>
    </source>
</evidence>
<feature type="compositionally biased region" description="Low complexity" evidence="1">
    <location>
        <begin position="33"/>
        <end position="42"/>
    </location>
</feature>
<feature type="domain" description="J" evidence="2">
    <location>
        <begin position="148"/>
        <end position="218"/>
    </location>
</feature>
<feature type="compositionally biased region" description="Acidic residues" evidence="1">
    <location>
        <begin position="406"/>
        <end position="427"/>
    </location>
</feature>
<dbReference type="PRINTS" id="PR00625">
    <property type="entry name" value="JDOMAIN"/>
</dbReference>
<dbReference type="Pfam" id="PF00226">
    <property type="entry name" value="DnaJ"/>
    <property type="match status" value="1"/>
</dbReference>
<dbReference type="InterPro" id="IPR001623">
    <property type="entry name" value="DnaJ_domain"/>
</dbReference>